<feature type="transmembrane region" description="Helical" evidence="1">
    <location>
        <begin position="151"/>
        <end position="179"/>
    </location>
</feature>
<feature type="transmembrane region" description="Helical" evidence="1">
    <location>
        <begin position="454"/>
        <end position="477"/>
    </location>
</feature>
<feature type="transmembrane region" description="Helical" evidence="1">
    <location>
        <begin position="36"/>
        <end position="54"/>
    </location>
</feature>
<feature type="transmembrane region" description="Helical" evidence="1">
    <location>
        <begin position="191"/>
        <end position="210"/>
    </location>
</feature>
<feature type="transmembrane region" description="Helical" evidence="1">
    <location>
        <begin position="335"/>
        <end position="356"/>
    </location>
</feature>
<dbReference type="AlphaFoldDB" id="A0A354YSJ4"/>
<protein>
    <submittedName>
        <fullName evidence="2">Uncharacterized protein</fullName>
    </submittedName>
</protein>
<evidence type="ECO:0000313" key="2">
    <source>
        <dbReference type="EMBL" id="HBK52328.1"/>
    </source>
</evidence>
<feature type="transmembrane region" description="Helical" evidence="1">
    <location>
        <begin position="497"/>
        <end position="521"/>
    </location>
</feature>
<gene>
    <name evidence="2" type="ORF">DDZ44_00120</name>
</gene>
<feature type="transmembrane region" description="Helical" evidence="1">
    <location>
        <begin position="376"/>
        <end position="402"/>
    </location>
</feature>
<feature type="transmembrane region" description="Helical" evidence="1">
    <location>
        <begin position="423"/>
        <end position="448"/>
    </location>
</feature>
<keyword evidence="1" id="KW-0812">Transmembrane</keyword>
<sequence>MHRFWALLKILLINYFGISIFQMKTSKNRKPYFKKIGLVLLIIVALAPTIALYVKLLVRGFDALAPLGQEGAILTLGIVLVSFIVFLFGIFYIINFFYFADDAQSLLALPLSGYQVLGARFSVVLVNEYLSALPFLLPPLLVYGIKSGASVLYWLYALVGFALVPLLPLGLATIPTVIIMRFANLSRRKDLLKILGGLVVIVLAVGYQFLFQKSGPNAMDTAYLQHLLTDRSGLMNLMSRVFPSTRYLGLALINADQLSGLVNLLVFAGLSLLVVALAWLTGDKLYFKGLVGSTETTVKRKKLSEADYRRAGKGLPPLLSYWAKEMRLLFRTPTYFINSVMTNLLVPVLLTIPFFIQGRNQETTMPWEKLLSEPRGQTIIMAIIVGGIVFIIGSNAVTATSISREGRELYVSKYIPLSYRKQILAKLLSGYLLGMSGAVLMIIAARVLMPLDNYLIAMLAGVSLVAVIPVIEAGLLIDLYNPKLNWENEQQAFKQNFNVIFSMLLAILLGGGIIYIVIRYIHTPVQAALFMLLGFGLAALFLYYFLMTWGVRRCHELEG</sequence>
<dbReference type="STRING" id="378794.GCA_001570625_02278"/>
<evidence type="ECO:0000313" key="3">
    <source>
        <dbReference type="Proteomes" id="UP000263273"/>
    </source>
</evidence>
<evidence type="ECO:0000256" key="1">
    <source>
        <dbReference type="SAM" id="Phobius"/>
    </source>
</evidence>
<proteinExistence type="predicted"/>
<dbReference type="EMBL" id="DNZF01000003">
    <property type="protein sequence ID" value="HBK52328.1"/>
    <property type="molecule type" value="Genomic_DNA"/>
</dbReference>
<feature type="transmembrane region" description="Helical" evidence="1">
    <location>
        <begin position="121"/>
        <end position="145"/>
    </location>
</feature>
<feature type="transmembrane region" description="Helical" evidence="1">
    <location>
        <begin position="6"/>
        <end position="24"/>
    </location>
</feature>
<reference evidence="2 3" key="1">
    <citation type="journal article" date="2018" name="Nat. Biotechnol.">
        <title>A standardized bacterial taxonomy based on genome phylogeny substantially revises the tree of life.</title>
        <authorList>
            <person name="Parks D.H."/>
            <person name="Chuvochina M."/>
            <person name="Waite D.W."/>
            <person name="Rinke C."/>
            <person name="Skarshewski A."/>
            <person name="Chaumeil P.A."/>
            <person name="Hugenholtz P."/>
        </authorList>
    </citation>
    <scope>NUCLEOTIDE SEQUENCE [LARGE SCALE GENOMIC DNA]</scope>
    <source>
        <strain evidence="2">UBA10948</strain>
    </source>
</reference>
<dbReference type="InterPro" id="IPR031599">
    <property type="entry name" value="ABC_tran_2"/>
</dbReference>
<accession>A0A354YSJ4</accession>
<name>A0A354YSJ4_9FIRM</name>
<keyword evidence="1" id="KW-1133">Transmembrane helix</keyword>
<dbReference type="Proteomes" id="UP000263273">
    <property type="component" value="Unassembled WGS sequence"/>
</dbReference>
<dbReference type="Pfam" id="PF16949">
    <property type="entry name" value="ABC_tran_2"/>
    <property type="match status" value="1"/>
</dbReference>
<feature type="transmembrane region" description="Helical" evidence="1">
    <location>
        <begin position="527"/>
        <end position="546"/>
    </location>
</feature>
<organism evidence="2 3">
    <name type="scientific">Syntrophomonas wolfei</name>
    <dbReference type="NCBI Taxonomy" id="863"/>
    <lineage>
        <taxon>Bacteria</taxon>
        <taxon>Bacillati</taxon>
        <taxon>Bacillota</taxon>
        <taxon>Clostridia</taxon>
        <taxon>Eubacteriales</taxon>
        <taxon>Syntrophomonadaceae</taxon>
        <taxon>Syntrophomonas</taxon>
    </lineage>
</organism>
<keyword evidence="1" id="KW-0472">Membrane</keyword>
<feature type="transmembrane region" description="Helical" evidence="1">
    <location>
        <begin position="260"/>
        <end position="280"/>
    </location>
</feature>
<comment type="caution">
    <text evidence="2">The sequence shown here is derived from an EMBL/GenBank/DDBJ whole genome shotgun (WGS) entry which is preliminary data.</text>
</comment>
<feature type="transmembrane region" description="Helical" evidence="1">
    <location>
        <begin position="74"/>
        <end position="100"/>
    </location>
</feature>